<dbReference type="PANTHER" id="PTHR33495:SF2">
    <property type="entry name" value="ANTI-SIGMA FACTOR ANTAGONIST TM_1081-RELATED"/>
    <property type="match status" value="1"/>
</dbReference>
<proteinExistence type="inferred from homology"/>
<dbReference type="EMBL" id="FMZA01000008">
    <property type="protein sequence ID" value="SDC44307.1"/>
    <property type="molecule type" value="Genomic_DNA"/>
</dbReference>
<evidence type="ECO:0000256" key="4">
    <source>
        <dbReference type="ARBA" id="ARBA00022553"/>
    </source>
</evidence>
<evidence type="ECO:0000256" key="1">
    <source>
        <dbReference type="ARBA" id="ARBA00001976"/>
    </source>
</evidence>
<keyword evidence="5" id="KW-0749">Sporulation</keyword>
<evidence type="ECO:0000313" key="8">
    <source>
        <dbReference type="EMBL" id="SDC44307.1"/>
    </source>
</evidence>
<dbReference type="GO" id="GO:0045152">
    <property type="term" value="F:antisigma factor binding"/>
    <property type="evidence" value="ECO:0007669"/>
    <property type="project" value="InterPro"/>
</dbReference>
<feature type="domain" description="STAS" evidence="7">
    <location>
        <begin position="3"/>
        <end position="113"/>
    </location>
</feature>
<dbReference type="STRING" id="1236220.SAMN04488112_10830"/>
<dbReference type="OrthoDB" id="9796601at2"/>
<comment type="similarity">
    <text evidence="2 6">Belongs to the anti-sigma-factor antagonist family.</text>
</comment>
<protein>
    <recommendedName>
        <fullName evidence="3 6">Anti-sigma F factor antagonist</fullName>
    </recommendedName>
    <alternativeName>
        <fullName evidence="6">Stage II sporulation protein</fullName>
    </alternativeName>
</protein>
<organism evidence="8 9">
    <name type="scientific">Melghirimyces thermohalophilus</name>
    <dbReference type="NCBI Taxonomy" id="1236220"/>
    <lineage>
        <taxon>Bacteria</taxon>
        <taxon>Bacillati</taxon>
        <taxon>Bacillota</taxon>
        <taxon>Bacilli</taxon>
        <taxon>Bacillales</taxon>
        <taxon>Thermoactinomycetaceae</taxon>
        <taxon>Melghirimyces</taxon>
    </lineage>
</organism>
<dbReference type="NCBIfam" id="TIGR02886">
    <property type="entry name" value="spore_II_AA"/>
    <property type="match status" value="1"/>
</dbReference>
<evidence type="ECO:0000256" key="2">
    <source>
        <dbReference type="ARBA" id="ARBA00009013"/>
    </source>
</evidence>
<evidence type="ECO:0000256" key="6">
    <source>
        <dbReference type="RuleBase" id="RU003749"/>
    </source>
</evidence>
<name>A0A1G6LML9_9BACL</name>
<evidence type="ECO:0000259" key="7">
    <source>
        <dbReference type="PROSITE" id="PS50801"/>
    </source>
</evidence>
<dbReference type="PROSITE" id="PS50801">
    <property type="entry name" value="STAS"/>
    <property type="match status" value="1"/>
</dbReference>
<dbReference type="GO" id="GO:0030435">
    <property type="term" value="P:sporulation resulting in formation of a cellular spore"/>
    <property type="evidence" value="ECO:0007669"/>
    <property type="project" value="UniProtKB-KW"/>
</dbReference>
<dbReference type="SUPFAM" id="SSF52091">
    <property type="entry name" value="SpoIIaa-like"/>
    <property type="match status" value="1"/>
</dbReference>
<dbReference type="InterPro" id="IPR003658">
    <property type="entry name" value="Anti-sigma_ant"/>
</dbReference>
<dbReference type="AlphaFoldDB" id="A0A1G6LML9"/>
<dbReference type="Pfam" id="PF01740">
    <property type="entry name" value="STAS"/>
    <property type="match status" value="1"/>
</dbReference>
<dbReference type="NCBIfam" id="TIGR00377">
    <property type="entry name" value="ant_ant_sig"/>
    <property type="match status" value="1"/>
</dbReference>
<dbReference type="Proteomes" id="UP000199387">
    <property type="component" value="Unassembled WGS sequence"/>
</dbReference>
<comment type="function">
    <text evidence="1">In the phosphorylated form it could act as an anti-anti-sigma factor that counteracts SpoIIAB and thus releases sigma f from inhibition.</text>
</comment>
<accession>A0A1G6LML9</accession>
<sequence length="117" mass="13082">MSLHVDVSHYHHVLLVRLSGELDHHTSASLRERIDLELSKGIYAHLIFNLSDLFFMDSSGLGVILGRYRRVSEMGGKMVICSIQPSIHRLFDLSGMFKILPLCDDEKTALNVCGVAS</sequence>
<keyword evidence="4" id="KW-0597">Phosphoprotein</keyword>
<dbReference type="PANTHER" id="PTHR33495">
    <property type="entry name" value="ANTI-SIGMA FACTOR ANTAGONIST TM_1081-RELATED-RELATED"/>
    <property type="match status" value="1"/>
</dbReference>
<dbReference type="InterPro" id="IPR036513">
    <property type="entry name" value="STAS_dom_sf"/>
</dbReference>
<gene>
    <name evidence="8" type="ORF">SAMN04488112_10830</name>
</gene>
<dbReference type="CDD" id="cd07043">
    <property type="entry name" value="STAS_anti-anti-sigma_factors"/>
    <property type="match status" value="1"/>
</dbReference>
<dbReference type="GO" id="GO:0043856">
    <property type="term" value="F:anti-sigma factor antagonist activity"/>
    <property type="evidence" value="ECO:0007669"/>
    <property type="project" value="InterPro"/>
</dbReference>
<dbReference type="Gene3D" id="3.30.750.24">
    <property type="entry name" value="STAS domain"/>
    <property type="match status" value="1"/>
</dbReference>
<reference evidence="8 9" key="1">
    <citation type="submission" date="2016-10" db="EMBL/GenBank/DDBJ databases">
        <authorList>
            <person name="de Groot N.N."/>
        </authorList>
    </citation>
    <scope>NUCLEOTIDE SEQUENCE [LARGE SCALE GENOMIC DNA]</scope>
    <source>
        <strain evidence="8 9">DSM 45514</strain>
    </source>
</reference>
<keyword evidence="9" id="KW-1185">Reference proteome</keyword>
<evidence type="ECO:0000313" key="9">
    <source>
        <dbReference type="Proteomes" id="UP000199387"/>
    </source>
</evidence>
<evidence type="ECO:0000256" key="5">
    <source>
        <dbReference type="ARBA" id="ARBA00022969"/>
    </source>
</evidence>
<dbReference type="InterPro" id="IPR002645">
    <property type="entry name" value="STAS_dom"/>
</dbReference>
<dbReference type="RefSeq" id="WP_091568363.1">
    <property type="nucleotide sequence ID" value="NZ_FMZA01000008.1"/>
</dbReference>
<evidence type="ECO:0000256" key="3">
    <source>
        <dbReference type="ARBA" id="ARBA00020784"/>
    </source>
</evidence>
<dbReference type="InterPro" id="IPR014237">
    <property type="entry name" value="Anti-sigma_F_ant"/>
</dbReference>